<reference evidence="2" key="1">
    <citation type="submission" date="2021-06" db="EMBL/GenBank/DDBJ databases">
        <authorList>
            <person name="Criscuolo A."/>
        </authorList>
    </citation>
    <scope>NUCLEOTIDE SEQUENCE</scope>
    <source>
        <strain evidence="2">CIP111600</strain>
    </source>
</reference>
<keyword evidence="2" id="KW-0378">Hydrolase</keyword>
<evidence type="ECO:0000259" key="1">
    <source>
        <dbReference type="Pfam" id="PF00561"/>
    </source>
</evidence>
<dbReference type="PANTHER" id="PTHR43689">
    <property type="entry name" value="HYDROLASE"/>
    <property type="match status" value="1"/>
</dbReference>
<dbReference type="RefSeq" id="WP_218091338.1">
    <property type="nucleotide sequence ID" value="NZ_CAJVAS010000004.1"/>
</dbReference>
<gene>
    <name evidence="2" type="primary">catD_3</name>
    <name evidence="2" type="ORF">PAESOLCIP111_01550</name>
</gene>
<sequence>MSSGAIMHSGYVLVEGGRLYYEKAGTGDTVLVFIHGMGMDLRMWEEQFGLFSLRYTVIRYDVRGYGKSDMPGSEPYLHQGDLKLLLDQLEVKQAHFIGSSMGGAIALDFALDYPGYVSSLILSNSALHGYKPSYVDLELNAIYKRIETDVTERRLDSARAWWLTLPHFTQALRQERYTDAIQQMAQTYTFWHFAHRNPVISPQVKAVDRLGELKKRCLVLTGELDLPDFIQIGQRLSLEIAHSVTYELANVGHLANMERPDEFNRAVSCFLEGNGCNPQ</sequence>
<dbReference type="PANTHER" id="PTHR43689:SF8">
    <property type="entry name" value="ALPHA_BETA-HYDROLASES SUPERFAMILY PROTEIN"/>
    <property type="match status" value="1"/>
</dbReference>
<dbReference type="GO" id="GO:0047570">
    <property type="term" value="F:3-oxoadipate enol-lactonase activity"/>
    <property type="evidence" value="ECO:0007669"/>
    <property type="project" value="UniProtKB-EC"/>
</dbReference>
<dbReference type="Proteomes" id="UP000693672">
    <property type="component" value="Unassembled WGS sequence"/>
</dbReference>
<evidence type="ECO:0000313" key="3">
    <source>
        <dbReference type="Proteomes" id="UP000693672"/>
    </source>
</evidence>
<name>A0A916NHX2_9BACL</name>
<proteinExistence type="predicted"/>
<evidence type="ECO:0000313" key="2">
    <source>
        <dbReference type="EMBL" id="CAG7612590.1"/>
    </source>
</evidence>
<dbReference type="AlphaFoldDB" id="A0A916NHX2"/>
<comment type="caution">
    <text evidence="2">The sequence shown here is derived from an EMBL/GenBank/DDBJ whole genome shotgun (WGS) entry which is preliminary data.</text>
</comment>
<organism evidence="2 3">
    <name type="scientific">Paenibacillus solanacearum</name>
    <dbReference type="NCBI Taxonomy" id="2048548"/>
    <lineage>
        <taxon>Bacteria</taxon>
        <taxon>Bacillati</taxon>
        <taxon>Bacillota</taxon>
        <taxon>Bacilli</taxon>
        <taxon>Bacillales</taxon>
        <taxon>Paenibacillaceae</taxon>
        <taxon>Paenibacillus</taxon>
    </lineage>
</organism>
<dbReference type="Pfam" id="PF00561">
    <property type="entry name" value="Abhydrolase_1"/>
    <property type="match status" value="1"/>
</dbReference>
<dbReference type="EC" id="3.1.1.24" evidence="2"/>
<keyword evidence="3" id="KW-1185">Reference proteome</keyword>
<protein>
    <submittedName>
        <fullName evidence="2">3-oxoadipate enol-lactonase 2</fullName>
        <ecNumber evidence="2">3.1.1.24</ecNumber>
    </submittedName>
</protein>
<feature type="domain" description="AB hydrolase-1" evidence="1">
    <location>
        <begin position="30"/>
        <end position="259"/>
    </location>
</feature>
<dbReference type="EMBL" id="CAJVAS010000004">
    <property type="protein sequence ID" value="CAG7612590.1"/>
    <property type="molecule type" value="Genomic_DNA"/>
</dbReference>
<accession>A0A916NHX2</accession>
<dbReference type="InterPro" id="IPR000073">
    <property type="entry name" value="AB_hydrolase_1"/>
</dbReference>